<evidence type="ECO:0000256" key="5">
    <source>
        <dbReference type="SAM" id="SignalP"/>
    </source>
</evidence>
<keyword evidence="4" id="KW-0325">Glycoprotein</keyword>
<accession>A0A8K0A3X9</accession>
<dbReference type="EMBL" id="OV696692">
    <property type="protein sequence ID" value="CAH1268809.1"/>
    <property type="molecule type" value="Genomic_DNA"/>
</dbReference>
<protein>
    <submittedName>
        <fullName evidence="6">EDEM2 protein</fullName>
    </submittedName>
</protein>
<dbReference type="PANTHER" id="PTHR45679">
    <property type="entry name" value="ER DEGRADATION-ENHANCING ALPHA-MANNOSIDASE-LIKE PROTEIN 2"/>
    <property type="match status" value="1"/>
</dbReference>
<evidence type="ECO:0000313" key="7">
    <source>
        <dbReference type="Proteomes" id="UP000838412"/>
    </source>
</evidence>
<comment type="subcellular location">
    <subcellularLocation>
        <location evidence="1">Endoplasmic reticulum</location>
    </subcellularLocation>
</comment>
<dbReference type="InterPro" id="IPR001382">
    <property type="entry name" value="Glyco_hydro_47"/>
</dbReference>
<dbReference type="Pfam" id="PF01532">
    <property type="entry name" value="Glyco_hydro_47"/>
    <property type="match status" value="1"/>
</dbReference>
<proteinExistence type="inferred from homology"/>
<evidence type="ECO:0000256" key="2">
    <source>
        <dbReference type="ARBA" id="ARBA00007658"/>
    </source>
</evidence>
<sequence>MAAPRSVFCVVVVIIFVLHTLKTVPGQVMTVEEVHEYREQVRSMFQHAYDGYLRYAYPYDELQPLTCDGTDTWGRCEDVVETEVNFKNDSPGIFHRYCSGLFRSGCLGGWRMSVFFEITLDSVRGYWSGRVTCPRNSLLPRLTALYHHNYSGPKKGVRSTV</sequence>
<dbReference type="InterPro" id="IPR012341">
    <property type="entry name" value="6hp_glycosidase-like_sf"/>
</dbReference>
<dbReference type="InterPro" id="IPR036026">
    <property type="entry name" value="Seven-hairpin_glycosidases"/>
</dbReference>
<feature type="chain" id="PRO_5035438984" evidence="5">
    <location>
        <begin position="24"/>
        <end position="161"/>
    </location>
</feature>
<evidence type="ECO:0000313" key="6">
    <source>
        <dbReference type="EMBL" id="CAH1268809.1"/>
    </source>
</evidence>
<evidence type="ECO:0000256" key="1">
    <source>
        <dbReference type="ARBA" id="ARBA00004240"/>
    </source>
</evidence>
<dbReference type="GO" id="GO:0044322">
    <property type="term" value="C:endoplasmic reticulum quality control compartment"/>
    <property type="evidence" value="ECO:0007669"/>
    <property type="project" value="GOC"/>
</dbReference>
<dbReference type="GO" id="GO:0004571">
    <property type="term" value="F:mannosyl-oligosaccharide 1,2-alpha-mannosidase activity"/>
    <property type="evidence" value="ECO:0007669"/>
    <property type="project" value="InterPro"/>
</dbReference>
<gene>
    <name evidence="6" type="primary">EDEM2</name>
    <name evidence="6" type="ORF">BLAG_LOCUS21622</name>
</gene>
<keyword evidence="5" id="KW-0732">Signal</keyword>
<feature type="signal peptide" evidence="5">
    <location>
        <begin position="1"/>
        <end position="23"/>
    </location>
</feature>
<comment type="similarity">
    <text evidence="2">Belongs to the glycosyl hydrolase 47 family.</text>
</comment>
<organism evidence="6 7">
    <name type="scientific">Branchiostoma lanceolatum</name>
    <name type="common">Common lancelet</name>
    <name type="synonym">Amphioxus lanceolatum</name>
    <dbReference type="NCBI Taxonomy" id="7740"/>
    <lineage>
        <taxon>Eukaryota</taxon>
        <taxon>Metazoa</taxon>
        <taxon>Chordata</taxon>
        <taxon>Cephalochordata</taxon>
        <taxon>Leptocardii</taxon>
        <taxon>Amphioxiformes</taxon>
        <taxon>Branchiostomatidae</taxon>
        <taxon>Branchiostoma</taxon>
    </lineage>
</organism>
<dbReference type="Proteomes" id="UP000838412">
    <property type="component" value="Chromosome 7"/>
</dbReference>
<dbReference type="GO" id="GO:0016020">
    <property type="term" value="C:membrane"/>
    <property type="evidence" value="ECO:0007669"/>
    <property type="project" value="InterPro"/>
</dbReference>
<name>A0A8K0A3X9_BRALA</name>
<dbReference type="OrthoDB" id="8118055at2759"/>
<dbReference type="PANTHER" id="PTHR45679:SF6">
    <property type="entry name" value="ER DEGRADATION-ENHANCING ALPHA-MANNOSIDASE-LIKE PROTEIN 2"/>
    <property type="match status" value="1"/>
</dbReference>
<keyword evidence="7" id="KW-1185">Reference proteome</keyword>
<evidence type="ECO:0000256" key="3">
    <source>
        <dbReference type="ARBA" id="ARBA00022824"/>
    </source>
</evidence>
<dbReference type="SUPFAM" id="SSF48225">
    <property type="entry name" value="Seven-hairpin glycosidases"/>
    <property type="match status" value="1"/>
</dbReference>
<dbReference type="GO" id="GO:0005509">
    <property type="term" value="F:calcium ion binding"/>
    <property type="evidence" value="ECO:0007669"/>
    <property type="project" value="InterPro"/>
</dbReference>
<keyword evidence="3" id="KW-0256">Endoplasmic reticulum</keyword>
<dbReference type="InterPro" id="IPR044674">
    <property type="entry name" value="EDEM1/2/3"/>
</dbReference>
<dbReference type="Gene3D" id="1.50.10.10">
    <property type="match status" value="1"/>
</dbReference>
<reference evidence="6" key="1">
    <citation type="submission" date="2022-01" db="EMBL/GenBank/DDBJ databases">
        <authorList>
            <person name="Braso-Vives M."/>
        </authorList>
    </citation>
    <scope>NUCLEOTIDE SEQUENCE</scope>
</reference>
<dbReference type="AlphaFoldDB" id="A0A8K0A3X9"/>
<dbReference type="GO" id="GO:1904380">
    <property type="term" value="P:endoplasmic reticulum mannose trimming"/>
    <property type="evidence" value="ECO:0007669"/>
    <property type="project" value="InterPro"/>
</dbReference>
<evidence type="ECO:0000256" key="4">
    <source>
        <dbReference type="ARBA" id="ARBA00023180"/>
    </source>
</evidence>
<dbReference type="GO" id="GO:0005975">
    <property type="term" value="P:carbohydrate metabolic process"/>
    <property type="evidence" value="ECO:0007669"/>
    <property type="project" value="InterPro"/>
</dbReference>